<name>A0A495S9R9_9FLAO</name>
<evidence type="ECO:0000313" key="1">
    <source>
        <dbReference type="EMBL" id="RKS96647.1"/>
    </source>
</evidence>
<evidence type="ECO:0000313" key="2">
    <source>
        <dbReference type="Proteomes" id="UP000272428"/>
    </source>
</evidence>
<sequence length="64" mass="7383">MKFDILEEISLDRFIISSALFWSPSLNLLLTIIILLTSAQLPFAIFKYFINCLLLLYSEPCNIV</sequence>
<gene>
    <name evidence="1" type="ORF">BCF58_3078</name>
</gene>
<dbReference type="AlphaFoldDB" id="A0A495S9R9"/>
<organism evidence="1 2">
    <name type="scientific">Chryseobacterium defluvii</name>
    <dbReference type="NCBI Taxonomy" id="160396"/>
    <lineage>
        <taxon>Bacteria</taxon>
        <taxon>Pseudomonadati</taxon>
        <taxon>Bacteroidota</taxon>
        <taxon>Flavobacteriia</taxon>
        <taxon>Flavobacteriales</taxon>
        <taxon>Weeksellaceae</taxon>
        <taxon>Chryseobacterium group</taxon>
        <taxon>Chryseobacterium</taxon>
    </lineage>
</organism>
<dbReference type="EMBL" id="RBXB01000003">
    <property type="protein sequence ID" value="RKS96647.1"/>
    <property type="molecule type" value="Genomic_DNA"/>
</dbReference>
<protein>
    <submittedName>
        <fullName evidence="1">Uncharacterized protein</fullName>
    </submittedName>
</protein>
<keyword evidence="2" id="KW-1185">Reference proteome</keyword>
<reference evidence="1 2" key="1">
    <citation type="submission" date="2018-10" db="EMBL/GenBank/DDBJ databases">
        <title>Genomic Encyclopedia of Archaeal and Bacterial Type Strains, Phase II (KMG-II): from individual species to whole genera.</title>
        <authorList>
            <person name="Goeker M."/>
        </authorList>
    </citation>
    <scope>NUCLEOTIDE SEQUENCE [LARGE SCALE GENOMIC DNA]</scope>
    <source>
        <strain evidence="1 2">DSM 14219</strain>
    </source>
</reference>
<accession>A0A495S9R9</accession>
<proteinExistence type="predicted"/>
<comment type="caution">
    <text evidence="1">The sequence shown here is derived from an EMBL/GenBank/DDBJ whole genome shotgun (WGS) entry which is preliminary data.</text>
</comment>
<dbReference type="Proteomes" id="UP000272428">
    <property type="component" value="Unassembled WGS sequence"/>
</dbReference>